<name>A0ABP6UN70_9FLAO</name>
<keyword evidence="3" id="KW-0731">Sigma factor</keyword>
<dbReference type="PANTHER" id="PTHR43133">
    <property type="entry name" value="RNA POLYMERASE ECF-TYPE SIGMA FACTO"/>
    <property type="match status" value="1"/>
</dbReference>
<gene>
    <name evidence="6" type="ORF">GCM10022393_24190</name>
</gene>
<dbReference type="Proteomes" id="UP001500459">
    <property type="component" value="Unassembled WGS sequence"/>
</dbReference>
<keyword evidence="2" id="KW-0805">Transcription regulation</keyword>
<protein>
    <recommendedName>
        <fullName evidence="5">RNA polymerase sigma-70 region 2 domain-containing protein</fullName>
    </recommendedName>
</protein>
<dbReference type="Gene3D" id="1.10.1740.10">
    <property type="match status" value="1"/>
</dbReference>
<dbReference type="RefSeq" id="WP_344927732.1">
    <property type="nucleotide sequence ID" value="NZ_BAABCW010000009.1"/>
</dbReference>
<reference evidence="7" key="1">
    <citation type="journal article" date="2019" name="Int. J. Syst. Evol. Microbiol.">
        <title>The Global Catalogue of Microorganisms (GCM) 10K type strain sequencing project: providing services to taxonomists for standard genome sequencing and annotation.</title>
        <authorList>
            <consortium name="The Broad Institute Genomics Platform"/>
            <consortium name="The Broad Institute Genome Sequencing Center for Infectious Disease"/>
            <person name="Wu L."/>
            <person name="Ma J."/>
        </authorList>
    </citation>
    <scope>NUCLEOTIDE SEQUENCE [LARGE SCALE GENOMIC DNA]</scope>
    <source>
        <strain evidence="7">JCM 17106</strain>
    </source>
</reference>
<dbReference type="SUPFAM" id="SSF88946">
    <property type="entry name" value="Sigma2 domain of RNA polymerase sigma factors"/>
    <property type="match status" value="1"/>
</dbReference>
<evidence type="ECO:0000256" key="1">
    <source>
        <dbReference type="ARBA" id="ARBA00010641"/>
    </source>
</evidence>
<evidence type="ECO:0000259" key="5">
    <source>
        <dbReference type="Pfam" id="PF04542"/>
    </source>
</evidence>
<evidence type="ECO:0000256" key="2">
    <source>
        <dbReference type="ARBA" id="ARBA00023015"/>
    </source>
</evidence>
<evidence type="ECO:0000256" key="3">
    <source>
        <dbReference type="ARBA" id="ARBA00023082"/>
    </source>
</evidence>
<feature type="domain" description="RNA polymerase sigma-70 region 2" evidence="5">
    <location>
        <begin position="31"/>
        <end position="92"/>
    </location>
</feature>
<dbReference type="InterPro" id="IPR014284">
    <property type="entry name" value="RNA_pol_sigma-70_dom"/>
</dbReference>
<proteinExistence type="inferred from homology"/>
<accession>A0ABP6UN70</accession>
<evidence type="ECO:0000313" key="6">
    <source>
        <dbReference type="EMBL" id="GAA3510192.1"/>
    </source>
</evidence>
<dbReference type="InterPro" id="IPR039425">
    <property type="entry name" value="RNA_pol_sigma-70-like"/>
</dbReference>
<dbReference type="InterPro" id="IPR013325">
    <property type="entry name" value="RNA_pol_sigma_r2"/>
</dbReference>
<dbReference type="SUPFAM" id="SSF88659">
    <property type="entry name" value="Sigma3 and sigma4 domains of RNA polymerase sigma factors"/>
    <property type="match status" value="1"/>
</dbReference>
<dbReference type="InterPro" id="IPR013324">
    <property type="entry name" value="RNA_pol_sigma_r3/r4-like"/>
</dbReference>
<dbReference type="PANTHER" id="PTHR43133:SF46">
    <property type="entry name" value="RNA POLYMERASE SIGMA-70 FACTOR ECF SUBFAMILY"/>
    <property type="match status" value="1"/>
</dbReference>
<dbReference type="EMBL" id="BAABCW010000009">
    <property type="protein sequence ID" value="GAA3510192.1"/>
    <property type="molecule type" value="Genomic_DNA"/>
</dbReference>
<keyword evidence="4" id="KW-0804">Transcription</keyword>
<evidence type="ECO:0000313" key="7">
    <source>
        <dbReference type="Proteomes" id="UP001500459"/>
    </source>
</evidence>
<dbReference type="InterPro" id="IPR007627">
    <property type="entry name" value="RNA_pol_sigma70_r2"/>
</dbReference>
<dbReference type="NCBIfam" id="TIGR02937">
    <property type="entry name" value="sigma70-ECF"/>
    <property type="match status" value="1"/>
</dbReference>
<comment type="caution">
    <text evidence="6">The sequence shown here is derived from an EMBL/GenBank/DDBJ whole genome shotgun (WGS) entry which is preliminary data.</text>
</comment>
<organism evidence="6 7">
    <name type="scientific">Aquimarina addita</name>
    <dbReference type="NCBI Taxonomy" id="870485"/>
    <lineage>
        <taxon>Bacteria</taxon>
        <taxon>Pseudomonadati</taxon>
        <taxon>Bacteroidota</taxon>
        <taxon>Flavobacteriia</taxon>
        <taxon>Flavobacteriales</taxon>
        <taxon>Flavobacteriaceae</taxon>
        <taxon>Aquimarina</taxon>
    </lineage>
</organism>
<dbReference type="InterPro" id="IPR036388">
    <property type="entry name" value="WH-like_DNA-bd_sf"/>
</dbReference>
<evidence type="ECO:0000256" key="4">
    <source>
        <dbReference type="ARBA" id="ARBA00023163"/>
    </source>
</evidence>
<sequence>MMNKDRVLITGIMNGDERILTSFYKDNILYVQKYILHNHGNMEDVEDIFQDALVILYQKLRSSVTEIRGSLKTYFYGICKNLWRNRLRRSQKFVSNEHNLHQITIETNDSLFIDIEKQEREQLYRKYFQKLSSNNKRLLGLFFDGKSIKEVSKITGYSEGYTRKKKTTVKQQLFRMIEKDPIYTELRAVS</sequence>
<dbReference type="Pfam" id="PF04542">
    <property type="entry name" value="Sigma70_r2"/>
    <property type="match status" value="1"/>
</dbReference>
<dbReference type="Gene3D" id="1.10.10.10">
    <property type="entry name" value="Winged helix-like DNA-binding domain superfamily/Winged helix DNA-binding domain"/>
    <property type="match status" value="1"/>
</dbReference>
<keyword evidence="7" id="KW-1185">Reference proteome</keyword>
<comment type="similarity">
    <text evidence="1">Belongs to the sigma-70 factor family. ECF subfamily.</text>
</comment>